<dbReference type="GO" id="GO:0046872">
    <property type="term" value="F:metal ion binding"/>
    <property type="evidence" value="ECO:0007669"/>
    <property type="project" value="UniProtKB-KW"/>
</dbReference>
<keyword evidence="6" id="KW-0479">Metal-binding</keyword>
<sequence>SFFLSFAITLPFISLLYKFNIRRVSKLDLEKLLPGRSIKMGTPIMGGFVIIFSTIAMSLFLLSDWNYLPMIILVLIFGAIFGGIDEYVNTLGRTFLALRISQSTDKVVRSFFPTKGIFNHIKKTLLVPWKLFEETLRIMGGEQRGLKNHYKFLMYLSVAIIPIIYMEMNGHITSLYIPYLGSFELGIFYYAILAFLLFGFGTALGITDGMDGLSAGTHSVAFLCYGILANYLGYSEVATLSFILLGAELSFLYFNINPARFEMSDVGTLPIGMVMVLIASLIHREATLLLIGGVFVIEILSSISQQWAVKLFRKRLFLVAPIHHHFEKLGWPETKVTMRFWIISIILGLLGLAFGLT</sequence>
<feature type="transmembrane region" description="Helical" evidence="7">
    <location>
        <begin position="67"/>
        <end position="84"/>
    </location>
</feature>
<feature type="transmembrane region" description="Helical" evidence="7">
    <location>
        <begin position="338"/>
        <end position="356"/>
    </location>
</feature>
<keyword evidence="6" id="KW-0460">Magnesium</keyword>
<keyword evidence="3 7" id="KW-0812">Transmembrane</keyword>
<dbReference type="GO" id="GO:0016780">
    <property type="term" value="F:phosphotransferase activity, for other substituted phosphate groups"/>
    <property type="evidence" value="ECO:0007669"/>
    <property type="project" value="InterPro"/>
</dbReference>
<dbReference type="AlphaFoldDB" id="A0A1F4USJ0"/>
<organism evidence="8 9">
    <name type="scientific">candidate division WWE3 bacterium RIFCSPHIGHO2_01_FULL_35_17</name>
    <dbReference type="NCBI Taxonomy" id="1802614"/>
    <lineage>
        <taxon>Bacteria</taxon>
        <taxon>Katanobacteria</taxon>
    </lineage>
</organism>
<dbReference type="PANTHER" id="PTHR22926:SF5">
    <property type="entry name" value="PHOSPHO-N-ACETYLMURAMOYL-PENTAPEPTIDE-TRANSFERASE HOMOLOG"/>
    <property type="match status" value="1"/>
</dbReference>
<reference evidence="8 9" key="1">
    <citation type="journal article" date="2016" name="Nat. Commun.">
        <title>Thousands of microbial genomes shed light on interconnected biogeochemical processes in an aquifer system.</title>
        <authorList>
            <person name="Anantharaman K."/>
            <person name="Brown C.T."/>
            <person name="Hug L.A."/>
            <person name="Sharon I."/>
            <person name="Castelle C.J."/>
            <person name="Probst A.J."/>
            <person name="Thomas B.C."/>
            <person name="Singh A."/>
            <person name="Wilkins M.J."/>
            <person name="Karaoz U."/>
            <person name="Brodie E.L."/>
            <person name="Williams K.H."/>
            <person name="Hubbard S.S."/>
            <person name="Banfield J.F."/>
        </authorList>
    </citation>
    <scope>NUCLEOTIDE SEQUENCE [LARGE SCALE GENOMIC DNA]</scope>
</reference>
<feature type="transmembrane region" description="Helical" evidence="7">
    <location>
        <begin position="42"/>
        <end position="61"/>
    </location>
</feature>
<dbReference type="GO" id="GO:0071555">
    <property type="term" value="P:cell wall organization"/>
    <property type="evidence" value="ECO:0007669"/>
    <property type="project" value="TreeGrafter"/>
</dbReference>
<dbReference type="GO" id="GO:0044038">
    <property type="term" value="P:cell wall macromolecule biosynthetic process"/>
    <property type="evidence" value="ECO:0007669"/>
    <property type="project" value="TreeGrafter"/>
</dbReference>
<dbReference type="PANTHER" id="PTHR22926">
    <property type="entry name" value="PHOSPHO-N-ACETYLMURAMOYL-PENTAPEPTIDE-TRANSFERASE"/>
    <property type="match status" value="1"/>
</dbReference>
<keyword evidence="5 7" id="KW-0472">Membrane</keyword>
<evidence type="ECO:0000256" key="1">
    <source>
        <dbReference type="ARBA" id="ARBA00004141"/>
    </source>
</evidence>
<feature type="transmembrane region" description="Helical" evidence="7">
    <location>
        <begin position="266"/>
        <end position="282"/>
    </location>
</feature>
<feature type="binding site" evidence="6">
    <location>
        <position position="265"/>
    </location>
    <ligand>
        <name>Mg(2+)</name>
        <dbReference type="ChEBI" id="CHEBI:18420"/>
    </ligand>
</feature>
<proteinExistence type="predicted"/>
<accession>A0A1F4USJ0</accession>
<dbReference type="Pfam" id="PF00953">
    <property type="entry name" value="Glycos_transf_4"/>
    <property type="match status" value="1"/>
</dbReference>
<keyword evidence="4 7" id="KW-1133">Transmembrane helix</keyword>
<keyword evidence="2" id="KW-0808">Transferase</keyword>
<evidence type="ECO:0000256" key="3">
    <source>
        <dbReference type="ARBA" id="ARBA00022692"/>
    </source>
</evidence>
<feature type="transmembrane region" description="Helical" evidence="7">
    <location>
        <begin position="152"/>
        <end position="168"/>
    </location>
</feature>
<feature type="non-terminal residue" evidence="8">
    <location>
        <position position="1"/>
    </location>
</feature>
<evidence type="ECO:0000256" key="2">
    <source>
        <dbReference type="ARBA" id="ARBA00022679"/>
    </source>
</evidence>
<feature type="transmembrane region" description="Helical" evidence="7">
    <location>
        <begin position="6"/>
        <end position="21"/>
    </location>
</feature>
<dbReference type="InterPro" id="IPR000715">
    <property type="entry name" value="Glycosyl_transferase_4"/>
</dbReference>
<feature type="transmembrane region" description="Helical" evidence="7">
    <location>
        <begin position="237"/>
        <end position="254"/>
    </location>
</feature>
<name>A0A1F4USJ0_UNCKA</name>
<evidence type="ECO:0008006" key="10">
    <source>
        <dbReference type="Google" id="ProtNLM"/>
    </source>
</evidence>
<dbReference type="GO" id="GO:0005886">
    <property type="term" value="C:plasma membrane"/>
    <property type="evidence" value="ECO:0007669"/>
    <property type="project" value="UniProtKB-SubCell"/>
</dbReference>
<evidence type="ECO:0000256" key="6">
    <source>
        <dbReference type="PIRSR" id="PIRSR600715-1"/>
    </source>
</evidence>
<gene>
    <name evidence="8" type="ORF">A2713_00080</name>
</gene>
<feature type="transmembrane region" description="Helical" evidence="7">
    <location>
        <begin position="288"/>
        <end position="309"/>
    </location>
</feature>
<feature type="transmembrane region" description="Helical" evidence="7">
    <location>
        <begin position="188"/>
        <end position="206"/>
    </location>
</feature>
<dbReference type="Proteomes" id="UP000176444">
    <property type="component" value="Unassembled WGS sequence"/>
</dbReference>
<comment type="caution">
    <text evidence="8">The sequence shown here is derived from an EMBL/GenBank/DDBJ whole genome shotgun (WGS) entry which is preliminary data.</text>
</comment>
<dbReference type="EMBL" id="MEUX01000007">
    <property type="protein sequence ID" value="OGC47872.1"/>
    <property type="molecule type" value="Genomic_DNA"/>
</dbReference>
<evidence type="ECO:0000256" key="7">
    <source>
        <dbReference type="SAM" id="Phobius"/>
    </source>
</evidence>
<comment type="cofactor">
    <cofactor evidence="6">
        <name>Mg(2+)</name>
        <dbReference type="ChEBI" id="CHEBI:18420"/>
    </cofactor>
</comment>
<evidence type="ECO:0000256" key="4">
    <source>
        <dbReference type="ARBA" id="ARBA00022989"/>
    </source>
</evidence>
<comment type="subcellular location">
    <subcellularLocation>
        <location evidence="1">Membrane</location>
        <topology evidence="1">Multi-pass membrane protein</topology>
    </subcellularLocation>
</comment>
<evidence type="ECO:0000313" key="8">
    <source>
        <dbReference type="EMBL" id="OGC47872.1"/>
    </source>
</evidence>
<evidence type="ECO:0000313" key="9">
    <source>
        <dbReference type="Proteomes" id="UP000176444"/>
    </source>
</evidence>
<protein>
    <recommendedName>
        <fullName evidence="10">Phospho-N-acetylmuramoyl-pentapeptide-transferase</fullName>
    </recommendedName>
</protein>
<evidence type="ECO:0000256" key="5">
    <source>
        <dbReference type="ARBA" id="ARBA00023136"/>
    </source>
</evidence>